<organism evidence="2 3">
    <name type="scientific">Nocardioides conyzicola</name>
    <dbReference type="NCBI Taxonomy" id="1651781"/>
    <lineage>
        <taxon>Bacteria</taxon>
        <taxon>Bacillati</taxon>
        <taxon>Actinomycetota</taxon>
        <taxon>Actinomycetes</taxon>
        <taxon>Propionibacteriales</taxon>
        <taxon>Nocardioidaceae</taxon>
        <taxon>Nocardioides</taxon>
    </lineage>
</organism>
<accession>A0ABP8XRD5</accession>
<sequence>MHTLDEASVLSAPRARQLSDRADEFRIILSARQEADAILADAHVVRLDAVLQAEAIVAAAQASADEIRRTARAQVADTNEESSRRHFAQASYAALSSTRRQAATTEPTAVASPTGQAEDRTELRPLGWLFRADRS</sequence>
<evidence type="ECO:0000256" key="1">
    <source>
        <dbReference type="SAM" id="MobiDB-lite"/>
    </source>
</evidence>
<dbReference type="RefSeq" id="WP_345522702.1">
    <property type="nucleotide sequence ID" value="NZ_BAABKM010000002.1"/>
</dbReference>
<dbReference type="Proteomes" id="UP001499974">
    <property type="component" value="Unassembled WGS sequence"/>
</dbReference>
<proteinExistence type="predicted"/>
<reference evidence="3" key="1">
    <citation type="journal article" date="2019" name="Int. J. Syst. Evol. Microbiol.">
        <title>The Global Catalogue of Microorganisms (GCM) 10K type strain sequencing project: providing services to taxonomists for standard genome sequencing and annotation.</title>
        <authorList>
            <consortium name="The Broad Institute Genomics Platform"/>
            <consortium name="The Broad Institute Genome Sequencing Center for Infectious Disease"/>
            <person name="Wu L."/>
            <person name="Ma J."/>
        </authorList>
    </citation>
    <scope>NUCLEOTIDE SEQUENCE [LARGE SCALE GENOMIC DNA]</scope>
    <source>
        <strain evidence="3">JCM 18531</strain>
    </source>
</reference>
<gene>
    <name evidence="2" type="ORF">GCM10023349_35050</name>
</gene>
<feature type="region of interest" description="Disordered" evidence="1">
    <location>
        <begin position="96"/>
        <end position="122"/>
    </location>
</feature>
<name>A0ABP8XRD5_9ACTN</name>
<evidence type="ECO:0000313" key="3">
    <source>
        <dbReference type="Proteomes" id="UP001499974"/>
    </source>
</evidence>
<evidence type="ECO:0000313" key="2">
    <source>
        <dbReference type="EMBL" id="GAA4712895.1"/>
    </source>
</evidence>
<feature type="compositionally biased region" description="Polar residues" evidence="1">
    <location>
        <begin position="96"/>
        <end position="115"/>
    </location>
</feature>
<dbReference type="EMBL" id="BAABKM010000002">
    <property type="protein sequence ID" value="GAA4712895.1"/>
    <property type="molecule type" value="Genomic_DNA"/>
</dbReference>
<protein>
    <submittedName>
        <fullName evidence="2">Uncharacterized protein</fullName>
    </submittedName>
</protein>
<comment type="caution">
    <text evidence="2">The sequence shown here is derived from an EMBL/GenBank/DDBJ whole genome shotgun (WGS) entry which is preliminary data.</text>
</comment>
<keyword evidence="3" id="KW-1185">Reference proteome</keyword>